<evidence type="ECO:0000256" key="3">
    <source>
        <dbReference type="ARBA" id="ARBA00022679"/>
    </source>
</evidence>
<comment type="caution">
    <text evidence="4">The sequence shown here is derived from an EMBL/GenBank/DDBJ whole genome shotgun (WGS) entry which is preliminary data.</text>
</comment>
<dbReference type="GO" id="GO:0015948">
    <property type="term" value="P:methanogenesis"/>
    <property type="evidence" value="ECO:0007669"/>
    <property type="project" value="InterPro"/>
</dbReference>
<evidence type="ECO:0000256" key="1">
    <source>
        <dbReference type="ARBA" id="ARBA00007137"/>
    </source>
</evidence>
<sequence>LACQRHGKDNNAENLGNLVILEFANPGAPVLYGSASSIANLKTGEYSPGSPERGIIHMALAQLVNYYHLPCELCSGNCDCKVPDIQAGFERAMNFTAAMLMGGVDIIDGVGAIDASNAMSPELLVIDNEIIDGIRRLTRGFEVDDDTLALDVIDKVGPGGIFLGEKHTLEHYKKEIWMPEISDKNTFTTWRKMGSKTMDKVAEKVDEILATHKPEPIPEDVEKEIARILKRAETESK</sequence>
<dbReference type="GO" id="GO:0032259">
    <property type="term" value="P:methylation"/>
    <property type="evidence" value="ECO:0007669"/>
    <property type="project" value="UniProtKB-KW"/>
</dbReference>
<dbReference type="AlphaFoldDB" id="X1GU66"/>
<proteinExistence type="inferred from homology"/>
<protein>
    <recommendedName>
        <fullName evidence="5">Trimethylamine methyltransferase</fullName>
    </recommendedName>
</protein>
<comment type="similarity">
    <text evidence="1">Belongs to the trimethylamine methyltransferase family.</text>
</comment>
<dbReference type="InterPro" id="IPR038601">
    <property type="entry name" value="MttB-like_sf"/>
</dbReference>
<evidence type="ECO:0008006" key="5">
    <source>
        <dbReference type="Google" id="ProtNLM"/>
    </source>
</evidence>
<gene>
    <name evidence="4" type="ORF">S03H2_22400</name>
</gene>
<organism evidence="4">
    <name type="scientific">marine sediment metagenome</name>
    <dbReference type="NCBI Taxonomy" id="412755"/>
    <lineage>
        <taxon>unclassified sequences</taxon>
        <taxon>metagenomes</taxon>
        <taxon>ecological metagenomes</taxon>
    </lineage>
</organism>
<reference evidence="4" key="1">
    <citation type="journal article" date="2014" name="Front. Microbiol.">
        <title>High frequency of phylogenetically diverse reductive dehalogenase-homologous genes in deep subseafloor sedimentary metagenomes.</title>
        <authorList>
            <person name="Kawai M."/>
            <person name="Futagami T."/>
            <person name="Toyoda A."/>
            <person name="Takaki Y."/>
            <person name="Nishi S."/>
            <person name="Hori S."/>
            <person name="Arai W."/>
            <person name="Tsubouchi T."/>
            <person name="Morono Y."/>
            <person name="Uchiyama I."/>
            <person name="Ito T."/>
            <person name="Fujiyama A."/>
            <person name="Inagaki F."/>
            <person name="Takami H."/>
        </authorList>
    </citation>
    <scope>NUCLEOTIDE SEQUENCE</scope>
    <source>
        <strain evidence="4">Expedition CK06-06</strain>
    </source>
</reference>
<dbReference type="GO" id="GO:0008168">
    <property type="term" value="F:methyltransferase activity"/>
    <property type="evidence" value="ECO:0007669"/>
    <property type="project" value="UniProtKB-KW"/>
</dbReference>
<evidence type="ECO:0000256" key="2">
    <source>
        <dbReference type="ARBA" id="ARBA00022603"/>
    </source>
</evidence>
<keyword evidence="3" id="KW-0808">Transferase</keyword>
<feature type="non-terminal residue" evidence="4">
    <location>
        <position position="1"/>
    </location>
</feature>
<evidence type="ECO:0000313" key="4">
    <source>
        <dbReference type="EMBL" id="GAH36538.1"/>
    </source>
</evidence>
<accession>X1GU66</accession>
<name>X1GU66_9ZZZZ</name>
<dbReference type="InterPro" id="IPR010426">
    <property type="entry name" value="MTTB_MeTrfase"/>
</dbReference>
<dbReference type="Pfam" id="PF06253">
    <property type="entry name" value="MTTB"/>
    <property type="match status" value="1"/>
</dbReference>
<keyword evidence="2" id="KW-0489">Methyltransferase</keyword>
<dbReference type="Gene3D" id="3.20.20.480">
    <property type="entry name" value="Trimethylamine methyltransferase-like"/>
    <property type="match status" value="1"/>
</dbReference>
<dbReference type="EMBL" id="BARU01012058">
    <property type="protein sequence ID" value="GAH36538.1"/>
    <property type="molecule type" value="Genomic_DNA"/>
</dbReference>